<organism evidence="1 2">
    <name type="scientific">Candidatus Schekmanbacteria bacterium RBG_16_38_10</name>
    <dbReference type="NCBI Taxonomy" id="1817879"/>
    <lineage>
        <taxon>Bacteria</taxon>
        <taxon>Candidatus Schekmaniibacteriota</taxon>
    </lineage>
</organism>
<reference evidence="1 2" key="1">
    <citation type="journal article" date="2016" name="Nat. Commun.">
        <title>Thousands of microbial genomes shed light on interconnected biogeochemical processes in an aquifer system.</title>
        <authorList>
            <person name="Anantharaman K."/>
            <person name="Brown C.T."/>
            <person name="Hug L.A."/>
            <person name="Sharon I."/>
            <person name="Castelle C.J."/>
            <person name="Probst A.J."/>
            <person name="Thomas B.C."/>
            <person name="Singh A."/>
            <person name="Wilkins M.J."/>
            <person name="Karaoz U."/>
            <person name="Brodie E.L."/>
            <person name="Williams K.H."/>
            <person name="Hubbard S.S."/>
            <person name="Banfield J.F."/>
        </authorList>
    </citation>
    <scope>NUCLEOTIDE SEQUENCE [LARGE SCALE GENOMIC DNA]</scope>
</reference>
<evidence type="ECO:0000313" key="1">
    <source>
        <dbReference type="EMBL" id="OGL47329.1"/>
    </source>
</evidence>
<name>A0A1F7S0N5_9BACT</name>
<protein>
    <submittedName>
        <fullName evidence="1">Uncharacterized protein</fullName>
    </submittedName>
</protein>
<accession>A0A1F7S0N5</accession>
<dbReference type="EMBL" id="MGDE01000044">
    <property type="protein sequence ID" value="OGL47329.1"/>
    <property type="molecule type" value="Genomic_DNA"/>
</dbReference>
<dbReference type="Proteomes" id="UP000178797">
    <property type="component" value="Unassembled WGS sequence"/>
</dbReference>
<proteinExistence type="predicted"/>
<evidence type="ECO:0000313" key="2">
    <source>
        <dbReference type="Proteomes" id="UP000178797"/>
    </source>
</evidence>
<gene>
    <name evidence="1" type="ORF">A2W05_09815</name>
</gene>
<dbReference type="AlphaFoldDB" id="A0A1F7S0N5"/>
<comment type="caution">
    <text evidence="1">The sequence shown here is derived from an EMBL/GenBank/DDBJ whole genome shotgun (WGS) entry which is preliminary data.</text>
</comment>
<sequence>METRKDQQGNIIHWMDKTYGLLEIKTYADISHVSSKVLYRPVMKVTAIHYITLEDHLFESFDNGIKFIESEAQK</sequence>